<dbReference type="OrthoDB" id="9955551at2"/>
<feature type="signal peptide" evidence="1">
    <location>
        <begin position="1"/>
        <end position="18"/>
    </location>
</feature>
<proteinExistence type="predicted"/>
<reference evidence="2 3" key="1">
    <citation type="submission" date="2018-11" db="EMBL/GenBank/DDBJ databases">
        <title>Erythrobacter spongiae sp. nov., isolated from a marine sponge.</title>
        <authorList>
            <person name="Zhuang L."/>
            <person name="Luo L."/>
        </authorList>
    </citation>
    <scope>NUCLEOTIDE SEQUENCE [LARGE SCALE GENOMIC DNA]</scope>
    <source>
        <strain evidence="2 3">HN-E23</strain>
    </source>
</reference>
<comment type="caution">
    <text evidence="2">The sequence shown here is derived from an EMBL/GenBank/DDBJ whole genome shotgun (WGS) entry which is preliminary data.</text>
</comment>
<evidence type="ECO:0008006" key="4">
    <source>
        <dbReference type="Google" id="ProtNLM"/>
    </source>
</evidence>
<evidence type="ECO:0000313" key="3">
    <source>
        <dbReference type="Proteomes" id="UP000275232"/>
    </source>
</evidence>
<dbReference type="Proteomes" id="UP000275232">
    <property type="component" value="Unassembled WGS sequence"/>
</dbReference>
<sequence>MKTFAAIALAAVAPLALAAPVAAQETPAQAPPAADPSSVTDAEIAKFVTVVMQGKAMENDTTMTDQQKQAAMIQVIQDAGFELARFSAVAQAINASPELQQRAQAELVNQLGQAQG</sequence>
<dbReference type="EMBL" id="RPFZ01000001">
    <property type="protein sequence ID" value="RPF70796.1"/>
    <property type="molecule type" value="Genomic_DNA"/>
</dbReference>
<keyword evidence="3" id="KW-1185">Reference proteome</keyword>
<organism evidence="2 3">
    <name type="scientific">Aurantiacibacter spongiae</name>
    <dbReference type="NCBI Taxonomy" id="2488860"/>
    <lineage>
        <taxon>Bacteria</taxon>
        <taxon>Pseudomonadati</taxon>
        <taxon>Pseudomonadota</taxon>
        <taxon>Alphaproteobacteria</taxon>
        <taxon>Sphingomonadales</taxon>
        <taxon>Erythrobacteraceae</taxon>
        <taxon>Aurantiacibacter</taxon>
    </lineage>
</organism>
<gene>
    <name evidence="2" type="ORF">EG799_03550</name>
</gene>
<dbReference type="AlphaFoldDB" id="A0A3N5CR29"/>
<dbReference type="RefSeq" id="WP_123878613.1">
    <property type="nucleotide sequence ID" value="NZ_RPFZ01000001.1"/>
</dbReference>
<evidence type="ECO:0000256" key="1">
    <source>
        <dbReference type="SAM" id="SignalP"/>
    </source>
</evidence>
<feature type="chain" id="PRO_5018245571" description="DUF4168 domain-containing protein" evidence="1">
    <location>
        <begin position="19"/>
        <end position="116"/>
    </location>
</feature>
<accession>A0A3N5CR29</accession>
<name>A0A3N5CR29_9SPHN</name>
<protein>
    <recommendedName>
        <fullName evidence="4">DUF4168 domain-containing protein</fullName>
    </recommendedName>
</protein>
<keyword evidence="1" id="KW-0732">Signal</keyword>
<evidence type="ECO:0000313" key="2">
    <source>
        <dbReference type="EMBL" id="RPF70796.1"/>
    </source>
</evidence>